<evidence type="ECO:0000313" key="1">
    <source>
        <dbReference type="EMBL" id="KAJ9122505.1"/>
    </source>
</evidence>
<name>A0ACC2XGI5_9TREE</name>
<gene>
    <name evidence="1" type="ORF">QFC22_001934</name>
</gene>
<proteinExistence type="predicted"/>
<accession>A0ACC2XGI5</accession>
<evidence type="ECO:0000313" key="2">
    <source>
        <dbReference type="Proteomes" id="UP001243375"/>
    </source>
</evidence>
<organism evidence="1 2">
    <name type="scientific">Naganishia vaughanmartiniae</name>
    <dbReference type="NCBI Taxonomy" id="1424756"/>
    <lineage>
        <taxon>Eukaryota</taxon>
        <taxon>Fungi</taxon>
        <taxon>Dikarya</taxon>
        <taxon>Basidiomycota</taxon>
        <taxon>Agaricomycotina</taxon>
        <taxon>Tremellomycetes</taxon>
        <taxon>Filobasidiales</taxon>
        <taxon>Filobasidiaceae</taxon>
        <taxon>Naganishia</taxon>
    </lineage>
</organism>
<dbReference type="Proteomes" id="UP001243375">
    <property type="component" value="Unassembled WGS sequence"/>
</dbReference>
<sequence>MSLFANNYSLSPSTTPEDEATPGAKARSGGSTQQSAAHHLEIPGSPNSALSKTRSLFSSALKGRLAPNSSAFELGEIPHPNLPSPSMLSPRTELPVLGYTPSLGLITSATQVPCPRILQAEPSPGLKESKMEYFTTPSRKDSKHVTIALDPSTLSRAKKTIQARRKSEAGYGTYESCMEGARGHEKKSGTYAQGSEKAKHHLCRSSELFGSAIAFRPDQVEALIGK</sequence>
<keyword evidence="2" id="KW-1185">Reference proteome</keyword>
<comment type="caution">
    <text evidence="1">The sequence shown here is derived from an EMBL/GenBank/DDBJ whole genome shotgun (WGS) entry which is preliminary data.</text>
</comment>
<reference evidence="1" key="1">
    <citation type="submission" date="2023-04" db="EMBL/GenBank/DDBJ databases">
        <title>Draft Genome sequencing of Naganishia species isolated from polar environments using Oxford Nanopore Technology.</title>
        <authorList>
            <person name="Leo P."/>
            <person name="Venkateswaran K."/>
        </authorList>
    </citation>
    <scope>NUCLEOTIDE SEQUENCE</scope>
    <source>
        <strain evidence="1">MNA-CCFEE 5425</strain>
    </source>
</reference>
<protein>
    <submittedName>
        <fullName evidence="1">Uncharacterized protein</fullName>
    </submittedName>
</protein>
<dbReference type="EMBL" id="JASBWU010000004">
    <property type="protein sequence ID" value="KAJ9122505.1"/>
    <property type="molecule type" value="Genomic_DNA"/>
</dbReference>